<reference evidence="1" key="1">
    <citation type="submission" date="2020-08" db="EMBL/GenBank/DDBJ databases">
        <title>Multicomponent nature underlies the extraordinary mechanical properties of spider dragline silk.</title>
        <authorList>
            <person name="Kono N."/>
            <person name="Nakamura H."/>
            <person name="Mori M."/>
            <person name="Yoshida Y."/>
            <person name="Ohtoshi R."/>
            <person name="Malay A.D."/>
            <person name="Moran D.A.P."/>
            <person name="Tomita M."/>
            <person name="Numata K."/>
            <person name="Arakawa K."/>
        </authorList>
    </citation>
    <scope>NUCLEOTIDE SEQUENCE</scope>
</reference>
<evidence type="ECO:0000313" key="2">
    <source>
        <dbReference type="Proteomes" id="UP000887013"/>
    </source>
</evidence>
<proteinExistence type="predicted"/>
<dbReference type="Proteomes" id="UP000887013">
    <property type="component" value="Unassembled WGS sequence"/>
</dbReference>
<gene>
    <name evidence="1" type="ORF">NPIL_160931</name>
</gene>
<protein>
    <submittedName>
        <fullName evidence="1">Uncharacterized protein</fullName>
    </submittedName>
</protein>
<keyword evidence="2" id="KW-1185">Reference proteome</keyword>
<dbReference type="AlphaFoldDB" id="A0A8X6NC61"/>
<comment type="caution">
    <text evidence="1">The sequence shown here is derived from an EMBL/GenBank/DDBJ whole genome shotgun (WGS) entry which is preliminary data.</text>
</comment>
<sequence>MLLAVILHPRSVVDRGHEALERVVNASHMNSVKVFAEFQDSCSSNISTMIVCLELRTLGSRGRAATYKSNITAANTKRRLEWYESGQHYAFSLLCYGVPNRGILFGNPIAESRNGVCLENTF</sequence>
<evidence type="ECO:0000313" key="1">
    <source>
        <dbReference type="EMBL" id="GFT07209.1"/>
    </source>
</evidence>
<organism evidence="1 2">
    <name type="scientific">Nephila pilipes</name>
    <name type="common">Giant wood spider</name>
    <name type="synonym">Nephila maculata</name>
    <dbReference type="NCBI Taxonomy" id="299642"/>
    <lineage>
        <taxon>Eukaryota</taxon>
        <taxon>Metazoa</taxon>
        <taxon>Ecdysozoa</taxon>
        <taxon>Arthropoda</taxon>
        <taxon>Chelicerata</taxon>
        <taxon>Arachnida</taxon>
        <taxon>Araneae</taxon>
        <taxon>Araneomorphae</taxon>
        <taxon>Entelegynae</taxon>
        <taxon>Araneoidea</taxon>
        <taxon>Nephilidae</taxon>
        <taxon>Nephila</taxon>
    </lineage>
</organism>
<accession>A0A8X6NC61</accession>
<name>A0A8X6NC61_NEPPI</name>
<dbReference type="EMBL" id="BMAW01103076">
    <property type="protein sequence ID" value="GFT07209.1"/>
    <property type="molecule type" value="Genomic_DNA"/>
</dbReference>